<keyword evidence="3" id="KW-1185">Reference proteome</keyword>
<dbReference type="EMBL" id="JBBBZM010000014">
    <property type="protein sequence ID" value="KAL0639092.1"/>
    <property type="molecule type" value="Genomic_DNA"/>
</dbReference>
<dbReference type="Proteomes" id="UP001447188">
    <property type="component" value="Unassembled WGS sequence"/>
</dbReference>
<proteinExistence type="predicted"/>
<sequence>MDTPNLTETHQIVEVDFDESTDIDGESDYGSGTGSDTTSLDSRVLNYKYENGRRYHAYSEGQYWGPNDEMQNEQLDIFHHVYSLVLDGELYLAPIGNNPQNILDLGTGTGIWAIDMADRFPSARVIGNDLSPIQPQWVPPNCIFEVDDITKPWTYSKDTFDFIHGRGLHGSISNWPCLYKEAYAALKPGGWLESVEYAVKFFVDGLDGQPLPDNPESAIFQWCKLGNEATEKTGRPFAITDDLVRWQKEAGFINVTEKMYKVPCGPWAKDPKMKDIGRYNLLNMVQAIGREPWWEPEEVHVILASVRAELQDKKKCNYFKQLRPHQPPLSIPLIKKSG</sequence>
<evidence type="ECO:0008006" key="4">
    <source>
        <dbReference type="Google" id="ProtNLM"/>
    </source>
</evidence>
<protein>
    <recommendedName>
        <fullName evidence="4">S-adenosyl-L-methionine-dependent methyltransferase</fullName>
    </recommendedName>
</protein>
<reference evidence="2 3" key="1">
    <citation type="submission" date="2024-02" db="EMBL/GenBank/DDBJ databases">
        <title>Discinaceae phylogenomics.</title>
        <authorList>
            <person name="Dirks A.C."/>
            <person name="James T.Y."/>
        </authorList>
    </citation>
    <scope>NUCLEOTIDE SEQUENCE [LARGE SCALE GENOMIC DNA]</scope>
    <source>
        <strain evidence="2 3">ACD0624</strain>
    </source>
</reference>
<dbReference type="PANTHER" id="PTHR43591">
    <property type="entry name" value="METHYLTRANSFERASE"/>
    <property type="match status" value="1"/>
</dbReference>
<dbReference type="PANTHER" id="PTHR43591:SF10">
    <property type="entry name" value="ABC TRANSMEMBRANE TYPE-1 DOMAIN-CONTAINING PROTEIN-RELATED"/>
    <property type="match status" value="1"/>
</dbReference>
<organism evidence="2 3">
    <name type="scientific">Discina gigas</name>
    <dbReference type="NCBI Taxonomy" id="1032678"/>
    <lineage>
        <taxon>Eukaryota</taxon>
        <taxon>Fungi</taxon>
        <taxon>Dikarya</taxon>
        <taxon>Ascomycota</taxon>
        <taxon>Pezizomycotina</taxon>
        <taxon>Pezizomycetes</taxon>
        <taxon>Pezizales</taxon>
        <taxon>Discinaceae</taxon>
        <taxon>Discina</taxon>
    </lineage>
</organism>
<comment type="caution">
    <text evidence="2">The sequence shown here is derived from an EMBL/GenBank/DDBJ whole genome shotgun (WGS) entry which is preliminary data.</text>
</comment>
<feature type="region of interest" description="Disordered" evidence="1">
    <location>
        <begin position="17"/>
        <end position="40"/>
    </location>
</feature>
<gene>
    <name evidence="2" type="ORF">Q9L58_001774</name>
</gene>
<dbReference type="SUPFAM" id="SSF53335">
    <property type="entry name" value="S-adenosyl-L-methionine-dependent methyltransferases"/>
    <property type="match status" value="1"/>
</dbReference>
<dbReference type="Pfam" id="PF13489">
    <property type="entry name" value="Methyltransf_23"/>
    <property type="match status" value="1"/>
</dbReference>
<accession>A0ABR3GT53</accession>
<dbReference type="Gene3D" id="3.40.50.150">
    <property type="entry name" value="Vaccinia Virus protein VP39"/>
    <property type="match status" value="1"/>
</dbReference>
<dbReference type="InterPro" id="IPR029063">
    <property type="entry name" value="SAM-dependent_MTases_sf"/>
</dbReference>
<evidence type="ECO:0000256" key="1">
    <source>
        <dbReference type="SAM" id="MobiDB-lite"/>
    </source>
</evidence>
<name>A0ABR3GT53_9PEZI</name>
<feature type="compositionally biased region" description="Acidic residues" evidence="1">
    <location>
        <begin position="17"/>
        <end position="27"/>
    </location>
</feature>
<dbReference type="CDD" id="cd02440">
    <property type="entry name" value="AdoMet_MTases"/>
    <property type="match status" value="1"/>
</dbReference>
<evidence type="ECO:0000313" key="3">
    <source>
        <dbReference type="Proteomes" id="UP001447188"/>
    </source>
</evidence>
<evidence type="ECO:0000313" key="2">
    <source>
        <dbReference type="EMBL" id="KAL0639092.1"/>
    </source>
</evidence>
<feature type="compositionally biased region" description="Low complexity" evidence="1">
    <location>
        <begin position="28"/>
        <end position="40"/>
    </location>
</feature>